<evidence type="ECO:0000256" key="2">
    <source>
        <dbReference type="SAM" id="SignalP"/>
    </source>
</evidence>
<dbReference type="PANTHER" id="PTHR47485:SF1">
    <property type="entry name" value="THYLAKOID LUMENAL 17.4 KDA PROTEIN, CHLOROPLASTIC"/>
    <property type="match status" value="1"/>
</dbReference>
<accession>A0A178MPT6</accession>
<gene>
    <name evidence="3" type="ORF">A6A05_12065</name>
</gene>
<dbReference type="EMBL" id="LWQU01000137">
    <property type="protein sequence ID" value="OAN50611.1"/>
    <property type="molecule type" value="Genomic_DNA"/>
</dbReference>
<feature type="chain" id="PRO_5008092126" description="Pentapeptide repeat-containing protein" evidence="2">
    <location>
        <begin position="21"/>
        <end position="162"/>
    </location>
</feature>
<dbReference type="InterPro" id="IPR001646">
    <property type="entry name" value="5peptide_repeat"/>
</dbReference>
<proteinExistence type="predicted"/>
<evidence type="ECO:0000313" key="4">
    <source>
        <dbReference type="Proteomes" id="UP000078543"/>
    </source>
</evidence>
<dbReference type="STRING" id="1437059.A6A05_12065"/>
<dbReference type="Proteomes" id="UP000078543">
    <property type="component" value="Unassembled WGS sequence"/>
</dbReference>
<keyword evidence="4" id="KW-1185">Reference proteome</keyword>
<dbReference type="AlphaFoldDB" id="A0A178MPT6"/>
<keyword evidence="1" id="KW-0677">Repeat</keyword>
<keyword evidence="2" id="KW-0732">Signal</keyword>
<evidence type="ECO:0000313" key="3">
    <source>
        <dbReference type="EMBL" id="OAN50611.1"/>
    </source>
</evidence>
<organism evidence="3 4">
    <name type="scientific">Magnetospirillum moscoviense</name>
    <dbReference type="NCBI Taxonomy" id="1437059"/>
    <lineage>
        <taxon>Bacteria</taxon>
        <taxon>Pseudomonadati</taxon>
        <taxon>Pseudomonadota</taxon>
        <taxon>Alphaproteobacteria</taxon>
        <taxon>Rhodospirillales</taxon>
        <taxon>Rhodospirillaceae</taxon>
        <taxon>Magnetospirillum</taxon>
    </lineage>
</organism>
<dbReference type="SUPFAM" id="SSF141571">
    <property type="entry name" value="Pentapeptide repeat-like"/>
    <property type="match status" value="1"/>
</dbReference>
<evidence type="ECO:0008006" key="5">
    <source>
        <dbReference type="Google" id="ProtNLM"/>
    </source>
</evidence>
<dbReference type="Gene3D" id="2.160.20.80">
    <property type="entry name" value="E3 ubiquitin-protein ligase SopA"/>
    <property type="match status" value="1"/>
</dbReference>
<protein>
    <recommendedName>
        <fullName evidence="5">Pentapeptide repeat-containing protein</fullName>
    </recommendedName>
</protein>
<dbReference type="RefSeq" id="WP_068500165.1">
    <property type="nucleotide sequence ID" value="NZ_LWQU01000137.1"/>
</dbReference>
<dbReference type="Pfam" id="PF00805">
    <property type="entry name" value="Pentapeptide"/>
    <property type="match status" value="3"/>
</dbReference>
<comment type="caution">
    <text evidence="3">The sequence shown here is derived from an EMBL/GenBank/DDBJ whole genome shotgun (WGS) entry which is preliminary data.</text>
</comment>
<reference evidence="3 4" key="1">
    <citation type="submission" date="2016-04" db="EMBL/GenBank/DDBJ databases">
        <title>Draft genome sequence of freshwater magnetotactic bacteria Magnetospirillum marisnigri SP-1 and Magnetospirillum moscoviense BB-1.</title>
        <authorList>
            <person name="Koziaeva V."/>
            <person name="Dziuba M.V."/>
            <person name="Ivanov T.M."/>
            <person name="Kuznetsov B."/>
            <person name="Grouzdev D.S."/>
        </authorList>
    </citation>
    <scope>NUCLEOTIDE SEQUENCE [LARGE SCALE GENOMIC DNA]</scope>
    <source>
        <strain evidence="3 4">BB-1</strain>
    </source>
</reference>
<sequence>MWRFAAIAALVTAMATPALAYERAVNPSCKLEAEANCNWGNLYRAKAKGLDLRDAAFLSAILDEGDFEGANFEQALMQLTYMRGGNFKNANFTRAHMHATKMQGANLEGAILDHTNLTSSNMEGANLKGASLKNAMLMNAKLSGATWIDGRICAQGSIGECK</sequence>
<feature type="signal peptide" evidence="2">
    <location>
        <begin position="1"/>
        <end position="20"/>
    </location>
</feature>
<name>A0A178MPT6_9PROT</name>
<evidence type="ECO:0000256" key="1">
    <source>
        <dbReference type="ARBA" id="ARBA00022737"/>
    </source>
</evidence>
<dbReference type="PANTHER" id="PTHR47485">
    <property type="entry name" value="THYLAKOID LUMENAL 17.4 KDA PROTEIN, CHLOROPLASTIC"/>
    <property type="match status" value="1"/>
</dbReference>